<dbReference type="AlphaFoldDB" id="A0A0G0MIN3"/>
<dbReference type="STRING" id="1618574.UT24_C0015G0024"/>
<reference evidence="7 8" key="1">
    <citation type="journal article" date="2015" name="Nature">
        <title>rRNA introns, odd ribosomes, and small enigmatic genomes across a large radiation of phyla.</title>
        <authorList>
            <person name="Brown C.T."/>
            <person name="Hug L.A."/>
            <person name="Thomas B.C."/>
            <person name="Sharon I."/>
            <person name="Castelle C.J."/>
            <person name="Singh A."/>
            <person name="Wilkins M.J."/>
            <person name="Williams K.H."/>
            <person name="Banfield J.F."/>
        </authorList>
    </citation>
    <scope>NUCLEOTIDE SEQUENCE [LARGE SCALE GENOMIC DNA]</scope>
</reference>
<dbReference type="Pfam" id="PF07282">
    <property type="entry name" value="Cas12f1-like_TNB"/>
    <property type="match status" value="1"/>
</dbReference>
<keyword evidence="2" id="KW-0815">Transposition</keyword>
<keyword evidence="4" id="KW-0233">DNA recombination</keyword>
<comment type="similarity">
    <text evidence="1">In the C-terminal section; belongs to the transposase 35 family.</text>
</comment>
<dbReference type="GO" id="GO:0006310">
    <property type="term" value="P:DNA recombination"/>
    <property type="evidence" value="ECO:0007669"/>
    <property type="project" value="UniProtKB-KW"/>
</dbReference>
<evidence type="ECO:0000259" key="6">
    <source>
        <dbReference type="Pfam" id="PF07282"/>
    </source>
</evidence>
<name>A0A0G0MIN3_9BACT</name>
<dbReference type="Proteomes" id="UP000033881">
    <property type="component" value="Unassembled WGS sequence"/>
</dbReference>
<evidence type="ECO:0000256" key="1">
    <source>
        <dbReference type="ARBA" id="ARBA00008761"/>
    </source>
</evidence>
<gene>
    <name evidence="7" type="ORF">UT24_C0015G0024</name>
</gene>
<evidence type="ECO:0000256" key="4">
    <source>
        <dbReference type="ARBA" id="ARBA00023172"/>
    </source>
</evidence>
<dbReference type="NCBIfam" id="TIGR01766">
    <property type="entry name" value="IS200/IS605 family accessory protein TnpB-like domain"/>
    <property type="match status" value="1"/>
</dbReference>
<evidence type="ECO:0000313" key="8">
    <source>
        <dbReference type="Proteomes" id="UP000033881"/>
    </source>
</evidence>
<evidence type="ECO:0000256" key="3">
    <source>
        <dbReference type="ARBA" id="ARBA00023125"/>
    </source>
</evidence>
<evidence type="ECO:0000259" key="5">
    <source>
        <dbReference type="Pfam" id="PF01385"/>
    </source>
</evidence>
<sequence>MQLVEQHNLKGKQWKEADDLCFRSKNLYNLGLYHVRQHFFEKESYLNYNQLDKLLQSTEAYKSLPAKVSQQILIQLDRNFRSFFNALQSWKTDPSKFTGKPRIPGYKDKTKGRNLAVFTDQAISKRLLKKFKIAKLSKTEIAIHTLKENINQVRIVPTSTGGYVAEIVFEQEPVKAATDSKKHLSIDLGVNNLLAMTSDQKDFQPLLVSGGAGKSINQWFNKQRSKMQEQLNPEQAVSKAILRLTQKRNRKIRHLFHQVSRFVVQTAIEHGIGTIVIGKNKEWKQEVNLGKRTNQNFVSLPFNQLIQQIDYKSELVGIKVHLQEEAHTSKCSALDLESVEHHENYLGKRVKRGLFKTAEGILLNSDVNGSCNIMRKHLKKEFQKSSENWIEAIVVWPKRMVFQA</sequence>
<protein>
    <submittedName>
        <fullName evidence="7">Transposase, IS605 OrfB family</fullName>
    </submittedName>
</protein>
<dbReference type="GO" id="GO:0032196">
    <property type="term" value="P:transposition"/>
    <property type="evidence" value="ECO:0007669"/>
    <property type="project" value="UniProtKB-KW"/>
</dbReference>
<dbReference type="NCBIfam" id="NF040570">
    <property type="entry name" value="guided_TnpB"/>
    <property type="match status" value="1"/>
</dbReference>
<dbReference type="GO" id="GO:0003677">
    <property type="term" value="F:DNA binding"/>
    <property type="evidence" value="ECO:0007669"/>
    <property type="project" value="UniProtKB-KW"/>
</dbReference>
<feature type="domain" description="Cas12f1-like TNB" evidence="6">
    <location>
        <begin position="302"/>
        <end position="373"/>
    </location>
</feature>
<dbReference type="Pfam" id="PF01385">
    <property type="entry name" value="OrfB_IS605"/>
    <property type="match status" value="1"/>
</dbReference>
<dbReference type="InterPro" id="IPR010095">
    <property type="entry name" value="Cas12f1-like_TNB"/>
</dbReference>
<comment type="caution">
    <text evidence="7">The sequence shown here is derived from an EMBL/GenBank/DDBJ whole genome shotgun (WGS) entry which is preliminary data.</text>
</comment>
<evidence type="ECO:0000256" key="2">
    <source>
        <dbReference type="ARBA" id="ARBA00022578"/>
    </source>
</evidence>
<evidence type="ECO:0000313" key="7">
    <source>
        <dbReference type="EMBL" id="KKR00216.1"/>
    </source>
</evidence>
<accession>A0A0G0MIN3</accession>
<dbReference type="EMBL" id="LBWB01000015">
    <property type="protein sequence ID" value="KKR00216.1"/>
    <property type="molecule type" value="Genomic_DNA"/>
</dbReference>
<proteinExistence type="inferred from homology"/>
<dbReference type="InterPro" id="IPR001959">
    <property type="entry name" value="Transposase"/>
</dbReference>
<organism evidence="7 8">
    <name type="scientific">Candidatus Woesebacteria bacterium GW2011_GWB1_39_12</name>
    <dbReference type="NCBI Taxonomy" id="1618574"/>
    <lineage>
        <taxon>Bacteria</taxon>
        <taxon>Candidatus Woeseibacteriota</taxon>
    </lineage>
</organism>
<keyword evidence="3" id="KW-0238">DNA-binding</keyword>
<feature type="domain" description="Probable transposase IS891/IS1136/IS1341" evidence="5">
    <location>
        <begin position="167"/>
        <end position="283"/>
    </location>
</feature>